<dbReference type="PANTHER" id="PTHR40630:SF1">
    <property type="entry name" value="DNA-BINDING PROTEIN"/>
    <property type="match status" value="1"/>
</dbReference>
<dbReference type="PANTHER" id="PTHR40630">
    <property type="entry name" value="POSSIBLE DNA-BINDING PROTEIN"/>
    <property type="match status" value="1"/>
</dbReference>
<name>A0A5B1CMA1_9BACT</name>
<proteinExistence type="predicted"/>
<keyword evidence="3" id="KW-1185">Reference proteome</keyword>
<accession>A0A5B1CMA1</accession>
<sequence>MTGILNDTQEETYQQFKELVNMQPQELADWLETDQSKSVGHVRDGEDESVGHQSGEIADTDWCYSLKNWGHDPTP</sequence>
<organism evidence="2 3">
    <name type="scientific">Rubripirellula obstinata</name>
    <dbReference type="NCBI Taxonomy" id="406547"/>
    <lineage>
        <taxon>Bacteria</taxon>
        <taxon>Pseudomonadati</taxon>
        <taxon>Planctomycetota</taxon>
        <taxon>Planctomycetia</taxon>
        <taxon>Pirellulales</taxon>
        <taxon>Pirellulaceae</taxon>
        <taxon>Rubripirellula</taxon>
    </lineage>
</organism>
<comment type="caution">
    <text evidence="2">The sequence shown here is derived from an EMBL/GenBank/DDBJ whole genome shotgun (WGS) entry which is preliminary data.</text>
</comment>
<dbReference type="OrthoDB" id="513524at2"/>
<feature type="region of interest" description="Disordered" evidence="1">
    <location>
        <begin position="35"/>
        <end position="56"/>
    </location>
</feature>
<gene>
    <name evidence="2" type="ORF">LF1_40120</name>
</gene>
<dbReference type="Proteomes" id="UP000322699">
    <property type="component" value="Unassembled WGS sequence"/>
</dbReference>
<evidence type="ECO:0000313" key="2">
    <source>
        <dbReference type="EMBL" id="KAA1261462.1"/>
    </source>
</evidence>
<dbReference type="InterPro" id="IPR021487">
    <property type="entry name" value="DUF3140"/>
</dbReference>
<dbReference type="RefSeq" id="WP_068264936.1">
    <property type="nucleotide sequence ID" value="NZ_LWSK01000072.1"/>
</dbReference>
<reference evidence="2 3" key="1">
    <citation type="submission" date="2019-08" db="EMBL/GenBank/DDBJ databases">
        <title>Deep-cultivation of Planctomycetes and their phenomic and genomic characterization uncovers novel biology.</title>
        <authorList>
            <person name="Wiegand S."/>
            <person name="Jogler M."/>
            <person name="Boedeker C."/>
            <person name="Pinto D."/>
            <person name="Vollmers J."/>
            <person name="Rivas-Marin E."/>
            <person name="Kohn T."/>
            <person name="Peeters S.H."/>
            <person name="Heuer A."/>
            <person name="Rast P."/>
            <person name="Oberbeckmann S."/>
            <person name="Bunk B."/>
            <person name="Jeske O."/>
            <person name="Meyerdierks A."/>
            <person name="Storesund J.E."/>
            <person name="Kallscheuer N."/>
            <person name="Luecker S."/>
            <person name="Lage O.M."/>
            <person name="Pohl T."/>
            <person name="Merkel B.J."/>
            <person name="Hornburger P."/>
            <person name="Mueller R.-W."/>
            <person name="Bruemmer F."/>
            <person name="Labrenz M."/>
            <person name="Spormann A.M."/>
            <person name="Op Den Camp H."/>
            <person name="Overmann J."/>
            <person name="Amann R."/>
            <person name="Jetten M.S.M."/>
            <person name="Mascher T."/>
            <person name="Medema M.H."/>
            <person name="Devos D.P."/>
            <person name="Kaster A.-K."/>
            <person name="Ovreas L."/>
            <person name="Rohde M."/>
            <person name="Galperin M.Y."/>
            <person name="Jogler C."/>
        </authorList>
    </citation>
    <scope>NUCLEOTIDE SEQUENCE [LARGE SCALE GENOMIC DNA]</scope>
    <source>
        <strain evidence="2 3">LF1</strain>
    </source>
</reference>
<dbReference type="EMBL" id="VRLW01000001">
    <property type="protein sequence ID" value="KAA1261462.1"/>
    <property type="molecule type" value="Genomic_DNA"/>
</dbReference>
<dbReference type="AlphaFoldDB" id="A0A5B1CMA1"/>
<protein>
    <recommendedName>
        <fullName evidence="4">DUF3140 domain-containing protein</fullName>
    </recommendedName>
</protein>
<evidence type="ECO:0000313" key="3">
    <source>
        <dbReference type="Proteomes" id="UP000322699"/>
    </source>
</evidence>
<dbReference type="Pfam" id="PF11338">
    <property type="entry name" value="DUF3140"/>
    <property type="match status" value="1"/>
</dbReference>
<evidence type="ECO:0000256" key="1">
    <source>
        <dbReference type="SAM" id="MobiDB-lite"/>
    </source>
</evidence>
<evidence type="ECO:0008006" key="4">
    <source>
        <dbReference type="Google" id="ProtNLM"/>
    </source>
</evidence>